<keyword evidence="6" id="KW-0175">Coiled coil</keyword>
<dbReference type="EMBL" id="KN846957">
    <property type="protein sequence ID" value="KIW71693.1"/>
    <property type="molecule type" value="Genomic_DNA"/>
</dbReference>
<comment type="similarity">
    <text evidence="2">Belongs to the importin beta family.</text>
</comment>
<evidence type="ECO:0000313" key="9">
    <source>
        <dbReference type="Proteomes" id="UP000054266"/>
    </source>
</evidence>
<dbReference type="SUPFAM" id="SSF48371">
    <property type="entry name" value="ARM repeat"/>
    <property type="match status" value="1"/>
</dbReference>
<dbReference type="PANTHER" id="PTHR12363">
    <property type="entry name" value="TRANSPORTIN 3 AND IMPORTIN 13"/>
    <property type="match status" value="1"/>
</dbReference>
<protein>
    <recommendedName>
        <fullName evidence="7">Importin N-terminal domain-containing protein</fullName>
    </recommendedName>
</protein>
<dbReference type="GO" id="GO:0006606">
    <property type="term" value="P:protein import into nucleus"/>
    <property type="evidence" value="ECO:0007669"/>
    <property type="project" value="TreeGrafter"/>
</dbReference>
<dbReference type="InterPro" id="IPR001494">
    <property type="entry name" value="Importin-beta_N"/>
</dbReference>
<dbReference type="GO" id="GO:0031267">
    <property type="term" value="F:small GTPase binding"/>
    <property type="evidence" value="ECO:0007669"/>
    <property type="project" value="InterPro"/>
</dbReference>
<dbReference type="PANTHER" id="PTHR12363:SF33">
    <property type="entry name" value="IMPORTIN-13"/>
    <property type="match status" value="1"/>
</dbReference>
<dbReference type="InterPro" id="IPR016024">
    <property type="entry name" value="ARM-type_fold"/>
</dbReference>
<evidence type="ECO:0000256" key="6">
    <source>
        <dbReference type="SAM" id="Coils"/>
    </source>
</evidence>
<dbReference type="STRING" id="5601.A0A0D2FTF3"/>
<organism evidence="8 9">
    <name type="scientific">Phialophora macrospora</name>
    <dbReference type="NCBI Taxonomy" id="1851006"/>
    <lineage>
        <taxon>Eukaryota</taxon>
        <taxon>Fungi</taxon>
        <taxon>Dikarya</taxon>
        <taxon>Ascomycota</taxon>
        <taxon>Pezizomycotina</taxon>
        <taxon>Eurotiomycetes</taxon>
        <taxon>Chaetothyriomycetidae</taxon>
        <taxon>Chaetothyriales</taxon>
        <taxon>Herpotrichiellaceae</taxon>
        <taxon>Phialophora</taxon>
    </lineage>
</organism>
<dbReference type="Pfam" id="PF24140">
    <property type="entry name" value="TPR_TNPO3_IPO13_3rd"/>
    <property type="match status" value="1"/>
</dbReference>
<name>A0A0D2FTF3_9EURO</name>
<keyword evidence="4" id="KW-0653">Protein transport</keyword>
<keyword evidence="5" id="KW-0539">Nucleus</keyword>
<keyword evidence="3" id="KW-0813">Transport</keyword>
<evidence type="ECO:0000259" key="7">
    <source>
        <dbReference type="Pfam" id="PF03810"/>
    </source>
</evidence>
<evidence type="ECO:0000313" key="8">
    <source>
        <dbReference type="EMBL" id="KIW71693.1"/>
    </source>
</evidence>
<dbReference type="InterPro" id="IPR051345">
    <property type="entry name" value="Importin_beta-like_NTR"/>
</dbReference>
<evidence type="ECO:0000256" key="3">
    <source>
        <dbReference type="ARBA" id="ARBA00022448"/>
    </source>
</evidence>
<dbReference type="InterPro" id="IPR011989">
    <property type="entry name" value="ARM-like"/>
</dbReference>
<dbReference type="Gene3D" id="1.25.10.10">
    <property type="entry name" value="Leucine-rich Repeat Variant"/>
    <property type="match status" value="1"/>
</dbReference>
<keyword evidence="9" id="KW-1185">Reference proteome</keyword>
<dbReference type="Pfam" id="PF03810">
    <property type="entry name" value="IBN_N"/>
    <property type="match status" value="1"/>
</dbReference>
<proteinExistence type="inferred from homology"/>
<dbReference type="HOGENOM" id="CLU_005271_0_0_1"/>
<dbReference type="AlphaFoldDB" id="A0A0D2FTF3"/>
<accession>A0A0D2FTF3</accession>
<evidence type="ECO:0000256" key="2">
    <source>
        <dbReference type="ARBA" id="ARBA00007991"/>
    </source>
</evidence>
<evidence type="ECO:0000256" key="4">
    <source>
        <dbReference type="ARBA" id="ARBA00022927"/>
    </source>
</evidence>
<dbReference type="Proteomes" id="UP000054266">
    <property type="component" value="Unassembled WGS sequence"/>
</dbReference>
<sequence>MERLIGDLYNPANQSSPERINELQTQIQRLQREKSAWQLGLDLLHHGEATVRFYGALTLTIKINADWDNDGLGKDEQMRSYLLEALVTNYIRLVTLPDSNFVLRKLVSTLITFFARPDSGWTLPIRHILACMLSGHYVSAEDLPEVERLLSRPNGLSDHQLKGVLMVATITAEDLNSHSSSTIDDSKLSSRVAANCLDALQLLRHSMALAPASQFTVLRRGPNHDQNEEESKAGDAIELLHLGVQAIPYWVNMVKYTEAAETRRLEDLAVDCISAACSYLDVVGLTGSVLQMLVSLEHSSARLLRRGVPGFPSIVVSSNKAAEMVALLLRGDFIPDGLLYVDLLESIMNRADTTKPDYLHDQGFAEIVRILGQLLRCQGVAVIEDPVCHIVLQKITEISEGSTDWEDVNDPAMEFLKTLIADACEACLLKIRIPAEQMSSETQDWDADDRARFRDFRYDVHDFFQSAVTILGNALIEEVVKTIVQQGTPPDWSTFEASTFGLIALLDSISSEADTYDILITTVLGSPAWSYLLQSADVPDRALQTGINFIAENVTYLERHPDRLVPILNFLFSSLHLKSSTIAASRAIYKLCDSHREILREGLPQFMGSLGSIGDIAEAERHRIFAAVAAIIQALPIDEAKVQPVTQLLGTIGLGLKTADDSNADKDEILRVCTDTVQTLASIGKGLRSPADVPVDLEAPSTGMWEFWTRGPGAHVQREVLGIYHATLQKVQTNIDNVFVDACCDFIRSGFTETHPSPFKFSDSVGLELIMELINVDNPSIDNAMACVASYLASVSPENIGTSVRAVLYAVVSHQQHILTIHQQTGHMPNSNFPSASLDFLGRCFSKWGRVWFETQDCQETVAVAMELGLKVMADSDTLPRRSAAAFFAAFADFSGPETGLDGEVSVRVRTTLEQFGPRILSLLLRLLGGECARSELDSLSETLKRYVQKQPMLTKAVFRAAVQQESGVMNEKALKATTLEQRNRFVSQIEALRGARKTNEVVKDFWIGCRGSGFGYIA</sequence>
<dbReference type="GO" id="GO:0005737">
    <property type="term" value="C:cytoplasm"/>
    <property type="evidence" value="ECO:0007669"/>
    <property type="project" value="TreeGrafter"/>
</dbReference>
<dbReference type="GO" id="GO:0005634">
    <property type="term" value="C:nucleus"/>
    <property type="evidence" value="ECO:0007669"/>
    <property type="project" value="UniProtKB-SubCell"/>
</dbReference>
<dbReference type="InterPro" id="IPR057942">
    <property type="entry name" value="TPR_TNPO3_IPO13_3rd"/>
</dbReference>
<evidence type="ECO:0000256" key="1">
    <source>
        <dbReference type="ARBA" id="ARBA00004123"/>
    </source>
</evidence>
<feature type="domain" description="Importin N-terminal" evidence="7">
    <location>
        <begin position="24"/>
        <end position="88"/>
    </location>
</feature>
<evidence type="ECO:0000256" key="5">
    <source>
        <dbReference type="ARBA" id="ARBA00023242"/>
    </source>
</evidence>
<feature type="coiled-coil region" evidence="6">
    <location>
        <begin position="13"/>
        <end position="40"/>
    </location>
</feature>
<gene>
    <name evidence="8" type="ORF">PV04_03828</name>
</gene>
<reference evidence="8 9" key="1">
    <citation type="submission" date="2015-01" db="EMBL/GenBank/DDBJ databases">
        <title>The Genome Sequence of Capronia semiimmersa CBS27337.</title>
        <authorList>
            <consortium name="The Broad Institute Genomics Platform"/>
            <person name="Cuomo C."/>
            <person name="de Hoog S."/>
            <person name="Gorbushina A."/>
            <person name="Stielow B."/>
            <person name="Teixiera M."/>
            <person name="Abouelleil A."/>
            <person name="Chapman S.B."/>
            <person name="Priest M."/>
            <person name="Young S.K."/>
            <person name="Wortman J."/>
            <person name="Nusbaum C."/>
            <person name="Birren B."/>
        </authorList>
    </citation>
    <scope>NUCLEOTIDE SEQUENCE [LARGE SCALE GENOMIC DNA]</scope>
    <source>
        <strain evidence="8 9">CBS 27337</strain>
    </source>
</reference>
<comment type="subcellular location">
    <subcellularLocation>
        <location evidence="1">Nucleus</location>
    </subcellularLocation>
</comment>